<gene>
    <name evidence="1" type="ORF">TBIB3V08_LOCUS3330</name>
</gene>
<reference evidence="1" key="1">
    <citation type="submission" date="2020-11" db="EMBL/GenBank/DDBJ databases">
        <authorList>
            <person name="Tran Van P."/>
        </authorList>
    </citation>
    <scope>NUCLEOTIDE SEQUENCE</scope>
</reference>
<dbReference type="Gene3D" id="1.10.238.10">
    <property type="entry name" value="EF-hand"/>
    <property type="match status" value="1"/>
</dbReference>
<dbReference type="SUPFAM" id="SSF47473">
    <property type="entry name" value="EF-hand"/>
    <property type="match status" value="1"/>
</dbReference>
<evidence type="ECO:0008006" key="2">
    <source>
        <dbReference type="Google" id="ProtNLM"/>
    </source>
</evidence>
<proteinExistence type="predicted"/>
<dbReference type="EMBL" id="OD565095">
    <property type="protein sequence ID" value="CAD7440843.1"/>
    <property type="molecule type" value="Genomic_DNA"/>
</dbReference>
<evidence type="ECO:0000313" key="1">
    <source>
        <dbReference type="EMBL" id="CAD7440843.1"/>
    </source>
</evidence>
<organism evidence="1">
    <name type="scientific">Timema bartmani</name>
    <dbReference type="NCBI Taxonomy" id="61472"/>
    <lineage>
        <taxon>Eukaryota</taxon>
        <taxon>Metazoa</taxon>
        <taxon>Ecdysozoa</taxon>
        <taxon>Arthropoda</taxon>
        <taxon>Hexapoda</taxon>
        <taxon>Insecta</taxon>
        <taxon>Pterygota</taxon>
        <taxon>Neoptera</taxon>
        <taxon>Polyneoptera</taxon>
        <taxon>Phasmatodea</taxon>
        <taxon>Timematodea</taxon>
        <taxon>Timematoidea</taxon>
        <taxon>Timematidae</taxon>
        <taxon>Timema</taxon>
    </lineage>
</organism>
<protein>
    <recommendedName>
        <fullName evidence="2">EF-hand domain-containing protein</fullName>
    </recommendedName>
</protein>
<dbReference type="AlphaFoldDB" id="A0A7R9EU00"/>
<dbReference type="InterPro" id="IPR011992">
    <property type="entry name" value="EF-hand-dom_pair"/>
</dbReference>
<accession>A0A7R9EU00</accession>
<sequence>MKLGFASRLGLPKIYALHILAPGTRHISAVFYAIYQQELWRRMLPTPSGLEEKQVLRERWLQEMFDEAATDSSGCLDERTAISLIQKLSGSGHITTVRIKQKLAEFDQTKLDGRRGTIDSKEFIDMFKEVATRPEIYFLLIRVFITVGYAVEERDTLADSGVTWNVVGLMITR</sequence>
<name>A0A7R9EU00_9NEOP</name>